<dbReference type="GO" id="GO:0005524">
    <property type="term" value="F:ATP binding"/>
    <property type="evidence" value="ECO:0007669"/>
    <property type="project" value="UniProtKB-KW"/>
</dbReference>
<feature type="transmembrane region" description="Helical" evidence="7">
    <location>
        <begin position="173"/>
        <end position="195"/>
    </location>
</feature>
<organism evidence="10 11">
    <name type="scientific">Glycocaulis abyssi</name>
    <dbReference type="NCBI Taxonomy" id="1433403"/>
    <lineage>
        <taxon>Bacteria</taxon>
        <taxon>Pseudomonadati</taxon>
        <taxon>Pseudomonadota</taxon>
        <taxon>Alphaproteobacteria</taxon>
        <taxon>Maricaulales</taxon>
        <taxon>Maricaulaceae</taxon>
        <taxon>Glycocaulis</taxon>
    </lineage>
</organism>
<evidence type="ECO:0000313" key="10">
    <source>
        <dbReference type="EMBL" id="MFC4725169.1"/>
    </source>
</evidence>
<feature type="domain" description="ABC transmembrane type-1" evidence="9">
    <location>
        <begin position="37"/>
        <end position="318"/>
    </location>
</feature>
<dbReference type="InterPro" id="IPR011527">
    <property type="entry name" value="ABC1_TM_dom"/>
</dbReference>
<evidence type="ECO:0000256" key="1">
    <source>
        <dbReference type="ARBA" id="ARBA00004651"/>
    </source>
</evidence>
<feature type="transmembrane region" description="Helical" evidence="7">
    <location>
        <begin position="289"/>
        <end position="310"/>
    </location>
</feature>
<dbReference type="Gene3D" id="1.20.1560.10">
    <property type="entry name" value="ABC transporter type 1, transmembrane domain"/>
    <property type="match status" value="1"/>
</dbReference>
<dbReference type="CDD" id="cd18552">
    <property type="entry name" value="ABC_6TM_MsbA_like"/>
    <property type="match status" value="1"/>
</dbReference>
<comment type="caution">
    <text evidence="10">The sequence shown here is derived from an EMBL/GenBank/DDBJ whole genome shotgun (WGS) entry which is preliminary data.</text>
</comment>
<evidence type="ECO:0000256" key="3">
    <source>
        <dbReference type="ARBA" id="ARBA00022741"/>
    </source>
</evidence>
<dbReference type="Pfam" id="PF00664">
    <property type="entry name" value="ABC_membrane"/>
    <property type="match status" value="1"/>
</dbReference>
<dbReference type="SMART" id="SM00382">
    <property type="entry name" value="AAA"/>
    <property type="match status" value="1"/>
</dbReference>
<evidence type="ECO:0000313" key="11">
    <source>
        <dbReference type="Proteomes" id="UP001596024"/>
    </source>
</evidence>
<proteinExistence type="predicted"/>
<evidence type="ECO:0000256" key="7">
    <source>
        <dbReference type="SAM" id="Phobius"/>
    </source>
</evidence>
<dbReference type="SUPFAM" id="SSF90123">
    <property type="entry name" value="ABC transporter transmembrane region"/>
    <property type="match status" value="1"/>
</dbReference>
<feature type="domain" description="ABC transporter" evidence="8">
    <location>
        <begin position="352"/>
        <end position="586"/>
    </location>
</feature>
<dbReference type="InterPro" id="IPR039421">
    <property type="entry name" value="Type_1_exporter"/>
</dbReference>
<accession>A0ABV9NCD4</accession>
<name>A0ABV9NCD4_9PROT</name>
<evidence type="ECO:0000259" key="9">
    <source>
        <dbReference type="PROSITE" id="PS50929"/>
    </source>
</evidence>
<feature type="transmembrane region" description="Helical" evidence="7">
    <location>
        <begin position="69"/>
        <end position="92"/>
    </location>
</feature>
<feature type="transmembrane region" description="Helical" evidence="7">
    <location>
        <begin position="262"/>
        <end position="283"/>
    </location>
</feature>
<dbReference type="InterPro" id="IPR036640">
    <property type="entry name" value="ABC1_TM_sf"/>
</dbReference>
<dbReference type="Proteomes" id="UP001596024">
    <property type="component" value="Unassembled WGS sequence"/>
</dbReference>
<comment type="subcellular location">
    <subcellularLocation>
        <location evidence="1">Cell membrane</location>
        <topology evidence="1">Multi-pass membrane protein</topology>
    </subcellularLocation>
</comment>
<gene>
    <name evidence="10" type="ORF">ACFPB0_07695</name>
</gene>
<dbReference type="PANTHER" id="PTHR43394:SF1">
    <property type="entry name" value="ATP-BINDING CASSETTE SUB-FAMILY B MEMBER 10, MITOCHONDRIAL"/>
    <property type="match status" value="1"/>
</dbReference>
<keyword evidence="2 7" id="KW-0812">Transmembrane</keyword>
<keyword evidence="3" id="KW-0547">Nucleotide-binding</keyword>
<dbReference type="SUPFAM" id="SSF52540">
    <property type="entry name" value="P-loop containing nucleoside triphosphate hydrolases"/>
    <property type="match status" value="1"/>
</dbReference>
<keyword evidence="4 10" id="KW-0067">ATP-binding</keyword>
<dbReference type="InterPro" id="IPR017871">
    <property type="entry name" value="ABC_transporter-like_CS"/>
</dbReference>
<protein>
    <submittedName>
        <fullName evidence="10">ABC transporter ATP-binding protein</fullName>
    </submittedName>
</protein>
<evidence type="ECO:0000256" key="2">
    <source>
        <dbReference type="ARBA" id="ARBA00022692"/>
    </source>
</evidence>
<feature type="transmembrane region" description="Helical" evidence="7">
    <location>
        <begin position="33"/>
        <end position="57"/>
    </location>
</feature>
<sequence>MSDPALPARSGPQSAGTLALAARLFSGWIAPRWPLLLLGLFLSAVTAASVSGYALVVREMTALMELRDARVIWLAPAIVLPLVLIRSLSLYWQTLATNRLALGVMRDLQTAMYARLMDADFARLQGEGAGSLVSRFTNDITTLRESLVRAANNLTRDTLQVIGGVAVMIWLDWVLALLLLLILPLAGAPVLRLGAIIRKRSLSVMSQMGNVTSFLEETLSGTRLIKTFSLENYARGRSRTAFQERFRLLQAMVRDRSKIEPLMEMAGGVALAGIFAVAGWRMATGDSDVGRFLGVIAALLIVSPALRALGSLAGAIQEGMGVLERVFNLLDEDPRLVERSGAKPLKLKGGAIALKDVHFAYGPEAPALNGVSLEVPAGKTVALVGPSGSGKTSVLNLIARLFDPQSGHVEIDGQDIAAATLASVRGSLALVSQDTTLFDDTIAANIGFGALEADQDAIEAAAKAADAHDFIASLPGGYEFRAGPRGNQLSGGQRQRIAIARALLKDAPILLLDEATSALDAQSEERVQAALEHLSEGRTTLVIAHRLFTVRNADWIYVMDQGRVVEQGRHDDLVAAGGLYAQLCRIQFREDGGAQAT</sequence>
<dbReference type="PANTHER" id="PTHR43394">
    <property type="entry name" value="ATP-DEPENDENT PERMEASE MDL1, MITOCHONDRIAL"/>
    <property type="match status" value="1"/>
</dbReference>
<dbReference type="InterPro" id="IPR003439">
    <property type="entry name" value="ABC_transporter-like_ATP-bd"/>
</dbReference>
<dbReference type="RefSeq" id="WP_371395083.1">
    <property type="nucleotide sequence ID" value="NZ_CP163421.1"/>
</dbReference>
<dbReference type="EMBL" id="JBHSGQ010000003">
    <property type="protein sequence ID" value="MFC4725169.1"/>
    <property type="molecule type" value="Genomic_DNA"/>
</dbReference>
<dbReference type="InterPro" id="IPR003593">
    <property type="entry name" value="AAA+_ATPase"/>
</dbReference>
<dbReference type="PROSITE" id="PS50929">
    <property type="entry name" value="ABC_TM1F"/>
    <property type="match status" value="1"/>
</dbReference>
<dbReference type="PROSITE" id="PS00211">
    <property type="entry name" value="ABC_TRANSPORTER_1"/>
    <property type="match status" value="1"/>
</dbReference>
<keyword evidence="5 7" id="KW-1133">Transmembrane helix</keyword>
<evidence type="ECO:0000256" key="6">
    <source>
        <dbReference type="ARBA" id="ARBA00023136"/>
    </source>
</evidence>
<evidence type="ECO:0000256" key="4">
    <source>
        <dbReference type="ARBA" id="ARBA00022840"/>
    </source>
</evidence>
<dbReference type="Pfam" id="PF00005">
    <property type="entry name" value="ABC_tran"/>
    <property type="match status" value="1"/>
</dbReference>
<dbReference type="PROSITE" id="PS50893">
    <property type="entry name" value="ABC_TRANSPORTER_2"/>
    <property type="match status" value="1"/>
</dbReference>
<dbReference type="Gene3D" id="3.40.50.300">
    <property type="entry name" value="P-loop containing nucleotide triphosphate hydrolases"/>
    <property type="match status" value="1"/>
</dbReference>
<dbReference type="InterPro" id="IPR027417">
    <property type="entry name" value="P-loop_NTPase"/>
</dbReference>
<keyword evidence="6 7" id="KW-0472">Membrane</keyword>
<keyword evidence="11" id="KW-1185">Reference proteome</keyword>
<reference evidence="11" key="1">
    <citation type="journal article" date="2019" name="Int. J. Syst. Evol. Microbiol.">
        <title>The Global Catalogue of Microorganisms (GCM) 10K type strain sequencing project: providing services to taxonomists for standard genome sequencing and annotation.</title>
        <authorList>
            <consortium name="The Broad Institute Genomics Platform"/>
            <consortium name="The Broad Institute Genome Sequencing Center for Infectious Disease"/>
            <person name="Wu L."/>
            <person name="Ma J."/>
        </authorList>
    </citation>
    <scope>NUCLEOTIDE SEQUENCE [LARGE SCALE GENOMIC DNA]</scope>
    <source>
        <strain evidence="11">CCUG 62981</strain>
    </source>
</reference>
<evidence type="ECO:0000259" key="8">
    <source>
        <dbReference type="PROSITE" id="PS50893"/>
    </source>
</evidence>
<evidence type="ECO:0000256" key="5">
    <source>
        <dbReference type="ARBA" id="ARBA00022989"/>
    </source>
</evidence>